<feature type="chain" id="PRO_5026767846" evidence="1">
    <location>
        <begin position="20"/>
        <end position="306"/>
    </location>
</feature>
<evidence type="ECO:0000313" key="3">
    <source>
        <dbReference type="Proteomes" id="UP000502823"/>
    </source>
</evidence>
<accession>A0A6L2QCG0</accession>
<gene>
    <name evidence="2" type="ORF">Cfor_10999</name>
</gene>
<sequence length="306" mass="35501">MVVLKFMVFATISCRFLWSLNTSRDDFELMDYTKLISEEHFAVGHPVVIVLPHGEQGSGNNAVFYLIKNLCAAVRWPIFVFNARYEMEANVFIETHKHGSYIILLSGPCQDWEEHISGFRQQLSILRFGNTWESWNPRAKFLVSVMSDCPHFYTTLISRAILNEFWSHGVVKALVLFKKSSEGRGKKSDQNTSHSTQDTHMEIQTWFPYKNSQRCDPAEGTVPVKVFTIRNFSYIRGNDIFKGHFIKNLHGCPIRVHVRIYQPFVNPPKRFWLNDSYYYDSYEDGLEIELLRIIGKSLNASLVIVD</sequence>
<feature type="signal peptide" evidence="1">
    <location>
        <begin position="1"/>
        <end position="19"/>
    </location>
</feature>
<keyword evidence="1" id="KW-0732">Signal</keyword>
<reference evidence="3" key="1">
    <citation type="submission" date="2020-01" db="EMBL/GenBank/DDBJ databases">
        <title>Draft genome sequence of the Termite Coptotermes fromosanus.</title>
        <authorList>
            <person name="Itakura S."/>
            <person name="Yosikawa Y."/>
            <person name="Umezawa K."/>
        </authorList>
    </citation>
    <scope>NUCLEOTIDE SEQUENCE [LARGE SCALE GENOMIC DNA]</scope>
</reference>
<comment type="caution">
    <text evidence="2">The sequence shown here is derived from an EMBL/GenBank/DDBJ whole genome shotgun (WGS) entry which is preliminary data.</text>
</comment>
<dbReference type="EMBL" id="BLKM01002595">
    <property type="protein sequence ID" value="GFG40795.1"/>
    <property type="molecule type" value="Genomic_DNA"/>
</dbReference>
<name>A0A6L2QCG0_COPFO</name>
<feature type="non-terminal residue" evidence="2">
    <location>
        <position position="306"/>
    </location>
</feature>
<dbReference type="InParanoid" id="A0A6L2QCG0"/>
<proteinExistence type="predicted"/>
<evidence type="ECO:0000313" key="2">
    <source>
        <dbReference type="EMBL" id="GFG40795.1"/>
    </source>
</evidence>
<evidence type="ECO:0000256" key="1">
    <source>
        <dbReference type="SAM" id="SignalP"/>
    </source>
</evidence>
<protein>
    <submittedName>
        <fullName evidence="2">Uncharacterized protein</fullName>
    </submittedName>
</protein>
<dbReference type="OrthoDB" id="6506757at2759"/>
<keyword evidence="3" id="KW-1185">Reference proteome</keyword>
<dbReference type="AlphaFoldDB" id="A0A6L2QCG0"/>
<dbReference type="Proteomes" id="UP000502823">
    <property type="component" value="Unassembled WGS sequence"/>
</dbReference>
<organism evidence="2 3">
    <name type="scientific">Coptotermes formosanus</name>
    <name type="common">Formosan subterranean termite</name>
    <dbReference type="NCBI Taxonomy" id="36987"/>
    <lineage>
        <taxon>Eukaryota</taxon>
        <taxon>Metazoa</taxon>
        <taxon>Ecdysozoa</taxon>
        <taxon>Arthropoda</taxon>
        <taxon>Hexapoda</taxon>
        <taxon>Insecta</taxon>
        <taxon>Pterygota</taxon>
        <taxon>Neoptera</taxon>
        <taxon>Polyneoptera</taxon>
        <taxon>Dictyoptera</taxon>
        <taxon>Blattodea</taxon>
        <taxon>Blattoidea</taxon>
        <taxon>Termitoidae</taxon>
        <taxon>Rhinotermitidae</taxon>
        <taxon>Coptotermes</taxon>
    </lineage>
</organism>